<feature type="domain" description="SoxA A3" evidence="3">
    <location>
        <begin position="403"/>
        <end position="459"/>
    </location>
</feature>
<reference evidence="4 5" key="1">
    <citation type="journal article" date="2020" name="Science">
        <title>Unexpected conservation and global transmission of agrobacterial virulence plasmids.</title>
        <authorList>
            <person name="Weisberg A.J."/>
            <person name="Davis E.W. 2nd"/>
            <person name="Tabima J."/>
            <person name="Belcher M.S."/>
            <person name="Miller M."/>
            <person name="Kuo C.H."/>
            <person name="Loper J.E."/>
            <person name="Grunwald N.J."/>
            <person name="Putnam M.L."/>
            <person name="Chang J.H."/>
        </authorList>
    </citation>
    <scope>NUCLEOTIDE SEQUENCE [LARGE SCALE GENOMIC DNA]</scope>
    <source>
        <strain evidence="4 5">A19/93</strain>
    </source>
</reference>
<sequence>MSRRVDLLIVGAGPAGMSAAIAARQYGLDVLVVDEQPAPGGQIWRNIEAVAGTERAKILGNAYLDGLSTVRKFRASGAVYEPGTQVWQIESGPRVYMTRDNTASSVEAGAVLLATGAQERPSPFRGWTLPGVMTVGAAQISLKSAGQIPEEPVWIAGTGPLSLLYATQLLKAGGQIAGFLDTTPRGGLLSAMPKFLAAALGAPSDLLKGILWSATLRRRVKYIANVTEIEAIGENSIEQLRYVTKNGKVTVVNARLLLVHEGLVPTIHPTLALGCLHRWNRDQDSFAAELDDWGQTSEPNVFVAGDGAGIGGATAACLRGEIASLGIAVNAGRVDKTEATRIARPIRARLKRSLSMRPFLDLLYRPRRSIFVPSDETIACRCEEVNVAQVRAETKRGGRPGPNQIKAFTRAGMGPCQGRQCNYTIAHILAEAEGRDAPDVGVYRVRPPFKPVTLNELAGLNAKDPCQ</sequence>
<evidence type="ECO:0000259" key="3">
    <source>
        <dbReference type="Pfam" id="PF17806"/>
    </source>
</evidence>
<dbReference type="CDD" id="cd19946">
    <property type="entry name" value="GlpA-like_Fer2_BFD-like"/>
    <property type="match status" value="1"/>
</dbReference>
<dbReference type="RefSeq" id="WP_174003389.1">
    <property type="nucleotide sequence ID" value="NZ_JAAMCN010000019.1"/>
</dbReference>
<evidence type="ECO:0000313" key="5">
    <source>
        <dbReference type="Proteomes" id="UP000822331"/>
    </source>
</evidence>
<organism evidence="4 5">
    <name type="scientific">Agrobacterium rubi</name>
    <dbReference type="NCBI Taxonomy" id="28099"/>
    <lineage>
        <taxon>Bacteria</taxon>
        <taxon>Pseudomonadati</taxon>
        <taxon>Pseudomonadota</taxon>
        <taxon>Alphaproteobacteria</taxon>
        <taxon>Hyphomicrobiales</taxon>
        <taxon>Rhizobiaceae</taxon>
        <taxon>Rhizobium/Agrobacterium group</taxon>
        <taxon>Agrobacterium</taxon>
    </lineage>
</organism>
<dbReference type="PANTHER" id="PTHR42949">
    <property type="entry name" value="ANAEROBIC GLYCEROL-3-PHOSPHATE DEHYDROGENASE SUBUNIT B"/>
    <property type="match status" value="1"/>
</dbReference>
<dbReference type="PRINTS" id="PR00469">
    <property type="entry name" value="PNDRDTASEII"/>
</dbReference>
<dbReference type="InterPro" id="IPR041854">
    <property type="entry name" value="BFD-like_2Fe2S-bd_dom_sf"/>
</dbReference>
<proteinExistence type="predicted"/>
<dbReference type="InterPro" id="IPR023753">
    <property type="entry name" value="FAD/NAD-binding_dom"/>
</dbReference>
<protein>
    <submittedName>
        <fullName evidence="4">FAD-dependent oxidoreductase</fullName>
    </submittedName>
</protein>
<name>A0ABX2JCT3_9HYPH</name>
<evidence type="ECO:0000256" key="1">
    <source>
        <dbReference type="ARBA" id="ARBA00023002"/>
    </source>
</evidence>
<dbReference type="PIRSF" id="PIRSF037495">
    <property type="entry name" value="Opine_OX_OoxA/HcnB"/>
    <property type="match status" value="1"/>
</dbReference>
<dbReference type="PRINTS" id="PR00368">
    <property type="entry name" value="FADPNR"/>
</dbReference>
<comment type="caution">
    <text evidence="4">The sequence shown here is derived from an EMBL/GenBank/DDBJ whole genome shotgun (WGS) entry which is preliminary data.</text>
</comment>
<dbReference type="Proteomes" id="UP000822331">
    <property type="component" value="Unassembled WGS sequence"/>
</dbReference>
<evidence type="ECO:0000313" key="4">
    <source>
        <dbReference type="EMBL" id="NTF39505.1"/>
    </source>
</evidence>
<dbReference type="Gene3D" id="3.50.50.60">
    <property type="entry name" value="FAD/NAD(P)-binding domain"/>
    <property type="match status" value="2"/>
</dbReference>
<dbReference type="InterPro" id="IPR051691">
    <property type="entry name" value="Metab_Enz_Cyan_OpOx_G3PDH"/>
</dbReference>
<accession>A0ABX2JCT3</accession>
<dbReference type="EMBL" id="JAAMCP010000015">
    <property type="protein sequence ID" value="NTF39505.1"/>
    <property type="molecule type" value="Genomic_DNA"/>
</dbReference>
<dbReference type="Gene3D" id="1.10.10.1100">
    <property type="entry name" value="BFD-like [2Fe-2S]-binding domain"/>
    <property type="match status" value="1"/>
</dbReference>
<gene>
    <name evidence="4" type="ORF">G6L72_22640</name>
</gene>
<keyword evidence="1" id="KW-0560">Oxidoreductase</keyword>
<dbReference type="InterPro" id="IPR041117">
    <property type="entry name" value="SoxA_A3"/>
</dbReference>
<dbReference type="Pfam" id="PF07992">
    <property type="entry name" value="Pyr_redox_2"/>
    <property type="match status" value="1"/>
</dbReference>
<feature type="domain" description="FAD/NAD(P)-binding" evidence="2">
    <location>
        <begin position="6"/>
        <end position="316"/>
    </location>
</feature>
<evidence type="ECO:0000259" key="2">
    <source>
        <dbReference type="Pfam" id="PF07992"/>
    </source>
</evidence>
<dbReference type="InterPro" id="IPR036188">
    <property type="entry name" value="FAD/NAD-bd_sf"/>
</dbReference>
<dbReference type="Pfam" id="PF17806">
    <property type="entry name" value="SO_alpha_A3"/>
    <property type="match status" value="1"/>
</dbReference>
<dbReference type="InterPro" id="IPR017224">
    <property type="entry name" value="Opine_Oxase_asu/HCN_bsu"/>
</dbReference>
<dbReference type="PANTHER" id="PTHR42949:SF3">
    <property type="entry name" value="ANAEROBIC GLYCEROL-3-PHOSPHATE DEHYDROGENASE SUBUNIT B"/>
    <property type="match status" value="1"/>
</dbReference>
<keyword evidence="5" id="KW-1185">Reference proteome</keyword>
<dbReference type="SUPFAM" id="SSF51905">
    <property type="entry name" value="FAD/NAD(P)-binding domain"/>
    <property type="match status" value="1"/>
</dbReference>